<dbReference type="Proteomes" id="UP000677228">
    <property type="component" value="Unassembled WGS sequence"/>
</dbReference>
<evidence type="ECO:0000313" key="5">
    <source>
        <dbReference type="EMBL" id="CAF1598957.1"/>
    </source>
</evidence>
<name>A0A816AKZ3_9BILA</name>
<dbReference type="EMBL" id="CAJNOQ010035333">
    <property type="protein sequence ID" value="CAF1598957.1"/>
    <property type="molecule type" value="Genomic_DNA"/>
</dbReference>
<feature type="chain" id="PRO_5036229553" description="Ice-binding protein" evidence="3">
    <location>
        <begin position="18"/>
        <end position="234"/>
    </location>
</feature>
<keyword evidence="8" id="KW-1185">Reference proteome</keyword>
<dbReference type="OrthoDB" id="9999148at2759"/>
<evidence type="ECO:0000313" key="6">
    <source>
        <dbReference type="EMBL" id="CAF4141501.1"/>
    </source>
</evidence>
<keyword evidence="2 3" id="KW-0732">Signal</keyword>
<dbReference type="Proteomes" id="UP000681722">
    <property type="component" value="Unassembled WGS sequence"/>
</dbReference>
<evidence type="ECO:0000313" key="7">
    <source>
        <dbReference type="EMBL" id="CAF4475314.1"/>
    </source>
</evidence>
<sequence>MNAFLIFCCILFSVSYSTPLHPCVQLASAKSFALLVGITMTNAGATVVRGNLGLSPGTSVTAFPSGIVSSGTQHVVDTNASQAQADLVAAYNQAFLAAKTQDLSGVNLCALVLHPGVYKFDSSAFLTSGNLTLTGGGVYIFQTSSTLITFGNSNVLLKRGAKPGCVFWQVGSSATLGSGTNFQGNIMATTSITFNSGANLKDSTYAINAAITLIGNHITRQAGCTLCERCRHQL</sequence>
<dbReference type="SUPFAM" id="SSF51126">
    <property type="entry name" value="Pectin lyase-like"/>
    <property type="match status" value="1"/>
</dbReference>
<dbReference type="EMBL" id="CAJNOK010021288">
    <property type="protein sequence ID" value="CAF1330079.1"/>
    <property type="molecule type" value="Genomic_DNA"/>
</dbReference>
<evidence type="ECO:0008006" key="9">
    <source>
        <dbReference type="Google" id="ProtNLM"/>
    </source>
</evidence>
<feature type="signal peptide" evidence="3">
    <location>
        <begin position="1"/>
        <end position="17"/>
    </location>
</feature>
<dbReference type="Proteomes" id="UP000663829">
    <property type="component" value="Unassembled WGS sequence"/>
</dbReference>
<comment type="similarity">
    <text evidence="1">Belongs to the ice-binding protein family.</text>
</comment>
<evidence type="ECO:0000256" key="3">
    <source>
        <dbReference type="SAM" id="SignalP"/>
    </source>
</evidence>
<dbReference type="EMBL" id="CAJOBC010101706">
    <property type="protein sequence ID" value="CAF4475314.1"/>
    <property type="molecule type" value="Genomic_DNA"/>
</dbReference>
<dbReference type="Pfam" id="PF11999">
    <property type="entry name" value="Ice_binding"/>
    <property type="match status" value="1"/>
</dbReference>
<reference evidence="5" key="1">
    <citation type="submission" date="2021-02" db="EMBL/GenBank/DDBJ databases">
        <authorList>
            <person name="Nowell W R."/>
        </authorList>
    </citation>
    <scope>NUCLEOTIDE SEQUENCE</scope>
</reference>
<organism evidence="5 8">
    <name type="scientific">Didymodactylos carnosus</name>
    <dbReference type="NCBI Taxonomy" id="1234261"/>
    <lineage>
        <taxon>Eukaryota</taxon>
        <taxon>Metazoa</taxon>
        <taxon>Spiralia</taxon>
        <taxon>Gnathifera</taxon>
        <taxon>Rotifera</taxon>
        <taxon>Eurotatoria</taxon>
        <taxon>Bdelloidea</taxon>
        <taxon>Philodinida</taxon>
        <taxon>Philodinidae</taxon>
        <taxon>Didymodactylos</taxon>
    </lineage>
</organism>
<protein>
    <recommendedName>
        <fullName evidence="9">Ice-binding protein</fullName>
    </recommendedName>
</protein>
<proteinExistence type="inferred from homology"/>
<evidence type="ECO:0000256" key="1">
    <source>
        <dbReference type="ARBA" id="ARBA00005445"/>
    </source>
</evidence>
<dbReference type="InterPro" id="IPR011050">
    <property type="entry name" value="Pectin_lyase_fold/virulence"/>
</dbReference>
<gene>
    <name evidence="5" type="ORF">GPM918_LOCUS42302</name>
    <name evidence="4" type="ORF">OVA965_LOCUS29846</name>
    <name evidence="7" type="ORF">SRO942_LOCUS43517</name>
    <name evidence="6" type="ORF">TMI583_LOCUS30634</name>
</gene>
<dbReference type="Proteomes" id="UP000682733">
    <property type="component" value="Unassembled WGS sequence"/>
</dbReference>
<accession>A0A816AKZ3</accession>
<evidence type="ECO:0000313" key="4">
    <source>
        <dbReference type="EMBL" id="CAF1330079.1"/>
    </source>
</evidence>
<dbReference type="EMBL" id="CAJOBA010042905">
    <property type="protein sequence ID" value="CAF4141501.1"/>
    <property type="molecule type" value="Genomic_DNA"/>
</dbReference>
<dbReference type="AlphaFoldDB" id="A0A816AKZ3"/>
<comment type="caution">
    <text evidence="5">The sequence shown here is derived from an EMBL/GenBank/DDBJ whole genome shotgun (WGS) entry which is preliminary data.</text>
</comment>
<evidence type="ECO:0000256" key="2">
    <source>
        <dbReference type="ARBA" id="ARBA00022729"/>
    </source>
</evidence>
<dbReference type="InterPro" id="IPR021884">
    <property type="entry name" value="Ice-bd_prot"/>
</dbReference>
<evidence type="ECO:0000313" key="8">
    <source>
        <dbReference type="Proteomes" id="UP000663829"/>
    </source>
</evidence>